<dbReference type="RefSeq" id="XP_012212428.1">
    <property type="nucleotide sequence ID" value="XM_012357038.1"/>
</dbReference>
<protein>
    <recommendedName>
        <fullName evidence="3">HECT domain-containing protein</fullName>
    </recommendedName>
</protein>
<gene>
    <name evidence="4" type="ORF">SPRG_21603</name>
</gene>
<dbReference type="Gene3D" id="3.90.1750.10">
    <property type="entry name" value="Hect, E3 ligase catalytic domains"/>
    <property type="match status" value="1"/>
</dbReference>
<dbReference type="AlphaFoldDB" id="A0A067BFF0"/>
<dbReference type="GeneID" id="24142257"/>
<dbReference type="EMBL" id="KK583892">
    <property type="protein sequence ID" value="KDO16863.1"/>
    <property type="molecule type" value="Genomic_DNA"/>
</dbReference>
<dbReference type="InterPro" id="IPR035983">
    <property type="entry name" value="Hect_E3_ubiquitin_ligase"/>
</dbReference>
<dbReference type="SUPFAM" id="SSF56204">
    <property type="entry name" value="Hect, E3 ligase catalytic domain"/>
    <property type="match status" value="1"/>
</dbReference>
<dbReference type="PROSITE" id="PS50237">
    <property type="entry name" value="HECT"/>
    <property type="match status" value="1"/>
</dbReference>
<keyword evidence="5" id="KW-1185">Reference proteome</keyword>
<evidence type="ECO:0000256" key="1">
    <source>
        <dbReference type="ARBA" id="ARBA00022786"/>
    </source>
</evidence>
<name>A0A067BFF0_SAPPC</name>
<dbReference type="GO" id="GO:0004842">
    <property type="term" value="F:ubiquitin-protein transferase activity"/>
    <property type="evidence" value="ECO:0007669"/>
    <property type="project" value="InterPro"/>
</dbReference>
<evidence type="ECO:0000256" key="2">
    <source>
        <dbReference type="PROSITE-ProRule" id="PRU00104"/>
    </source>
</evidence>
<proteinExistence type="predicted"/>
<dbReference type="VEuPathDB" id="FungiDB:SPRG_21603"/>
<evidence type="ECO:0000259" key="3">
    <source>
        <dbReference type="PROSITE" id="PS50237"/>
    </source>
</evidence>
<dbReference type="PANTHER" id="PTHR46654">
    <property type="entry name" value="E3 UBIQUITIN-PROTEIN LIGASE HECTD3"/>
    <property type="match status" value="1"/>
</dbReference>
<dbReference type="Gene3D" id="3.30.2410.10">
    <property type="entry name" value="Hect, E3 ligase catalytic domain"/>
    <property type="match status" value="1"/>
</dbReference>
<dbReference type="SMART" id="SM00119">
    <property type="entry name" value="HECTc"/>
    <property type="match status" value="1"/>
</dbReference>
<dbReference type="InterPro" id="IPR000569">
    <property type="entry name" value="HECT_dom"/>
</dbReference>
<dbReference type="Proteomes" id="UP000030745">
    <property type="component" value="Unassembled WGS sequence"/>
</dbReference>
<keyword evidence="1 2" id="KW-0833">Ubl conjugation pathway</keyword>
<feature type="domain" description="HECT" evidence="3">
    <location>
        <begin position="34"/>
        <end position="270"/>
    </location>
</feature>
<reference evidence="4 5" key="1">
    <citation type="journal article" date="2013" name="PLoS Genet.">
        <title>Distinctive expansion of potential virulence genes in the genome of the oomycete fish pathogen Saprolegnia parasitica.</title>
        <authorList>
            <person name="Jiang R.H."/>
            <person name="de Bruijn I."/>
            <person name="Haas B.J."/>
            <person name="Belmonte R."/>
            <person name="Lobach L."/>
            <person name="Christie J."/>
            <person name="van den Ackerveken G."/>
            <person name="Bottin A."/>
            <person name="Bulone V."/>
            <person name="Diaz-Moreno S.M."/>
            <person name="Dumas B."/>
            <person name="Fan L."/>
            <person name="Gaulin E."/>
            <person name="Govers F."/>
            <person name="Grenville-Briggs L.J."/>
            <person name="Horner N.R."/>
            <person name="Levin J.Z."/>
            <person name="Mammella M."/>
            <person name="Meijer H.J."/>
            <person name="Morris P."/>
            <person name="Nusbaum C."/>
            <person name="Oome S."/>
            <person name="Phillips A.J."/>
            <person name="van Rooyen D."/>
            <person name="Rzeszutek E."/>
            <person name="Saraiva M."/>
            <person name="Secombes C.J."/>
            <person name="Seidl M.F."/>
            <person name="Snel B."/>
            <person name="Stassen J.H."/>
            <person name="Sykes S."/>
            <person name="Tripathy S."/>
            <person name="van den Berg H."/>
            <person name="Vega-Arreguin J.C."/>
            <person name="Wawra S."/>
            <person name="Young S.K."/>
            <person name="Zeng Q."/>
            <person name="Dieguez-Uribeondo J."/>
            <person name="Russ C."/>
            <person name="Tyler B.M."/>
            <person name="van West P."/>
        </authorList>
    </citation>
    <scope>NUCLEOTIDE SEQUENCE [LARGE SCALE GENOMIC DNA]</scope>
    <source>
        <strain evidence="4 5">CBS 223.65</strain>
    </source>
</reference>
<dbReference type="STRING" id="695850.A0A067BFF0"/>
<dbReference type="InterPro" id="IPR042469">
    <property type="entry name" value="HECTD3"/>
</dbReference>
<dbReference type="PANTHER" id="PTHR46654:SF1">
    <property type="entry name" value="E3 UBIQUITIN-PROTEIN LIGASE HECTD3"/>
    <property type="match status" value="1"/>
</dbReference>
<sequence>MPLLLPTPNHVHNVGNNRDAYVLHPRPSPDLLVFLGKLLGVAMRSKEYLALNLSQVVWKLLTHETLCMDDLEAIDSLVVSSMNAIRRIDTDGVDASSFGDVIQETFATLSTDNRTVAIVPGGDEVAVTFENRFAFADGVEAYRLHEFDDAAKLLREGLGVVVPLQVLRLFSWREVEMMVCGSPAIDMDLLKECTEYSCCEPTDAHVKWFWELFKLQNNARDPPDTYLPVSHTCFFSLELPKYSSKAILTQRLMYAIYNCHAIDGDGDALAANQLGWED</sequence>
<evidence type="ECO:0000313" key="4">
    <source>
        <dbReference type="EMBL" id="KDO16863.1"/>
    </source>
</evidence>
<dbReference type="Gene3D" id="3.30.2160.10">
    <property type="entry name" value="Hect, E3 ligase catalytic domain"/>
    <property type="match status" value="1"/>
</dbReference>
<feature type="active site" description="Glycyl thioester intermediate" evidence="2">
    <location>
        <position position="233"/>
    </location>
</feature>
<evidence type="ECO:0000313" key="5">
    <source>
        <dbReference type="Proteomes" id="UP000030745"/>
    </source>
</evidence>
<accession>A0A067BFF0</accession>
<dbReference type="OrthoDB" id="239701at2759"/>
<dbReference type="KEGG" id="spar:SPRG_21603"/>
<organism evidence="4 5">
    <name type="scientific">Saprolegnia parasitica (strain CBS 223.65)</name>
    <dbReference type="NCBI Taxonomy" id="695850"/>
    <lineage>
        <taxon>Eukaryota</taxon>
        <taxon>Sar</taxon>
        <taxon>Stramenopiles</taxon>
        <taxon>Oomycota</taxon>
        <taxon>Saprolegniomycetes</taxon>
        <taxon>Saprolegniales</taxon>
        <taxon>Saprolegniaceae</taxon>
        <taxon>Saprolegnia</taxon>
    </lineage>
</organism>
<dbReference type="Pfam" id="PF00632">
    <property type="entry name" value="HECT"/>
    <property type="match status" value="2"/>
</dbReference>